<keyword evidence="8" id="KW-0472">Membrane</keyword>
<feature type="domain" description="CBS" evidence="10">
    <location>
        <begin position="255"/>
        <end position="311"/>
    </location>
</feature>
<evidence type="ECO:0000256" key="1">
    <source>
        <dbReference type="ARBA" id="ARBA00005417"/>
    </source>
</evidence>
<evidence type="ECO:0000259" key="9">
    <source>
        <dbReference type="PROSITE" id="PS50893"/>
    </source>
</evidence>
<dbReference type="Gene3D" id="3.10.580.10">
    <property type="entry name" value="CBS-domain"/>
    <property type="match status" value="1"/>
</dbReference>
<gene>
    <name evidence="11" type="ORF">ACFPTP_17560</name>
</gene>
<dbReference type="PANTHER" id="PTHR43117:SF4">
    <property type="entry name" value="OSMOPROTECTANT IMPORT ATP-BINDING PROTEIN OSMV"/>
    <property type="match status" value="1"/>
</dbReference>
<name>A0ABW0U4C5_9BACL</name>
<dbReference type="EMBL" id="JBHSNP010000029">
    <property type="protein sequence ID" value="MFC5605049.1"/>
    <property type="molecule type" value="Genomic_DNA"/>
</dbReference>
<organism evidence="11 12">
    <name type="scientific">Sporosarcina koreensis</name>
    <dbReference type="NCBI Taxonomy" id="334735"/>
    <lineage>
        <taxon>Bacteria</taxon>
        <taxon>Bacillati</taxon>
        <taxon>Bacillota</taxon>
        <taxon>Bacilli</taxon>
        <taxon>Bacillales</taxon>
        <taxon>Caryophanaceae</taxon>
        <taxon>Sporosarcina</taxon>
    </lineage>
</organism>
<dbReference type="InterPro" id="IPR046342">
    <property type="entry name" value="CBS_dom_sf"/>
</dbReference>
<dbReference type="SMART" id="SM00382">
    <property type="entry name" value="AAA"/>
    <property type="match status" value="1"/>
</dbReference>
<reference evidence="12" key="1">
    <citation type="journal article" date="2019" name="Int. J. Syst. Evol. Microbiol.">
        <title>The Global Catalogue of Microorganisms (GCM) 10K type strain sequencing project: providing services to taxonomists for standard genome sequencing and annotation.</title>
        <authorList>
            <consortium name="The Broad Institute Genomics Platform"/>
            <consortium name="The Broad Institute Genome Sequencing Center for Infectious Disease"/>
            <person name="Wu L."/>
            <person name="Ma J."/>
        </authorList>
    </citation>
    <scope>NUCLEOTIDE SEQUENCE [LARGE SCALE GENOMIC DNA]</scope>
    <source>
        <strain evidence="12">KACC 11299</strain>
    </source>
</reference>
<evidence type="ECO:0000256" key="8">
    <source>
        <dbReference type="RuleBase" id="RU369116"/>
    </source>
</evidence>
<dbReference type="InterPro" id="IPR017871">
    <property type="entry name" value="ABC_transporter-like_CS"/>
</dbReference>
<evidence type="ECO:0000313" key="12">
    <source>
        <dbReference type="Proteomes" id="UP001596071"/>
    </source>
</evidence>
<evidence type="ECO:0000259" key="10">
    <source>
        <dbReference type="PROSITE" id="PS51371"/>
    </source>
</evidence>
<dbReference type="Pfam" id="PF00005">
    <property type="entry name" value="ABC_tran"/>
    <property type="match status" value="1"/>
</dbReference>
<evidence type="ECO:0000256" key="7">
    <source>
        <dbReference type="PROSITE-ProRule" id="PRU00703"/>
    </source>
</evidence>
<comment type="similarity">
    <text evidence="1 8">Belongs to the ABC transporter superfamily.</text>
</comment>
<evidence type="ECO:0000256" key="6">
    <source>
        <dbReference type="ARBA" id="ARBA00023122"/>
    </source>
</evidence>
<dbReference type="EC" id="7.6.2.9" evidence="8"/>
<dbReference type="SMART" id="SM00116">
    <property type="entry name" value="CBS"/>
    <property type="match status" value="2"/>
</dbReference>
<dbReference type="InterPro" id="IPR005892">
    <property type="entry name" value="Gly-betaine_transp_ATP-bd"/>
</dbReference>
<keyword evidence="12" id="KW-1185">Reference proteome</keyword>
<proteinExistence type="inferred from homology"/>
<feature type="domain" description="ABC transporter" evidence="9">
    <location>
        <begin position="2"/>
        <end position="237"/>
    </location>
</feature>
<evidence type="ECO:0000256" key="5">
    <source>
        <dbReference type="ARBA" id="ARBA00022840"/>
    </source>
</evidence>
<evidence type="ECO:0000256" key="2">
    <source>
        <dbReference type="ARBA" id="ARBA00022448"/>
    </source>
</evidence>
<keyword evidence="2 8" id="KW-0813">Transport</keyword>
<dbReference type="InterPro" id="IPR003439">
    <property type="entry name" value="ABC_transporter-like_ATP-bd"/>
</dbReference>
<dbReference type="SUPFAM" id="SSF54631">
    <property type="entry name" value="CBS-domain pair"/>
    <property type="match status" value="1"/>
</dbReference>
<comment type="subunit">
    <text evidence="8">The complex is probably composed of two ATP-binding proteins, two transmembrane proteins and a solute-binding protein.</text>
</comment>
<dbReference type="CDD" id="cd02205">
    <property type="entry name" value="CBS_pair_SF"/>
    <property type="match status" value="1"/>
</dbReference>
<accession>A0ABW0U4C5</accession>
<keyword evidence="5 8" id="KW-0067">ATP-binding</keyword>
<sequence>MLKFENVSKVYEDGFKAVDSVSFEIPEGELLVLIGPSGSGKSTTMKMINRMQPHTSGKISINGKDNKSYVASELRRGIGYVIQQIGLFPHYTIEKNIAIVPELNGWSPDKIRTRVTELLELVGLDPEIYASRYPKELSGGQQQRVGIARALASDPEIILMDEPFSALDPITREQLQGELISLQKKLNKTIIFVTHDMDEALKMGDRIAIMKDGKLLQLDTPEKLLHEPAHGFVEEFIGKHRIIQNPELMPVIDIMSESVVTTLPQSSPEKAISLIRQRKITDLIIVDESKELLGIVSAYDVIKKVNDIRTIAEIMQPIGYFLEDTASARDAIIMMDESPFGLIPIVDEKTKVVGLVTRGSLLSALSSQWTETKVEVVAI</sequence>
<feature type="domain" description="CBS" evidence="10">
    <location>
        <begin position="314"/>
        <end position="371"/>
    </location>
</feature>
<dbReference type="Gene3D" id="3.40.50.300">
    <property type="entry name" value="P-loop containing nucleotide triphosphate hydrolases"/>
    <property type="match status" value="1"/>
</dbReference>
<keyword evidence="8" id="KW-1003">Cell membrane</keyword>
<comment type="subcellular location">
    <subcellularLocation>
        <location evidence="8">Cell inner membrane</location>
        <topology evidence="8">Peripheral membrane protein</topology>
    </subcellularLocation>
</comment>
<dbReference type="PANTHER" id="PTHR43117">
    <property type="entry name" value="OSMOPROTECTANT IMPORT ATP-BINDING PROTEIN OSMV"/>
    <property type="match status" value="1"/>
</dbReference>
<dbReference type="NCBIfam" id="TIGR01186">
    <property type="entry name" value="proV"/>
    <property type="match status" value="1"/>
</dbReference>
<evidence type="ECO:0000313" key="11">
    <source>
        <dbReference type="EMBL" id="MFC5605049.1"/>
    </source>
</evidence>
<keyword evidence="3" id="KW-0677">Repeat</keyword>
<dbReference type="InterPro" id="IPR027417">
    <property type="entry name" value="P-loop_NTPase"/>
</dbReference>
<dbReference type="Pfam" id="PF00571">
    <property type="entry name" value="CBS"/>
    <property type="match status" value="2"/>
</dbReference>
<dbReference type="PROSITE" id="PS51371">
    <property type="entry name" value="CBS"/>
    <property type="match status" value="2"/>
</dbReference>
<dbReference type="GO" id="GO:0005524">
    <property type="term" value="F:ATP binding"/>
    <property type="evidence" value="ECO:0007669"/>
    <property type="project" value="UniProtKB-KW"/>
</dbReference>
<dbReference type="SUPFAM" id="SSF52540">
    <property type="entry name" value="P-loop containing nucleoside triphosphate hydrolases"/>
    <property type="match status" value="1"/>
</dbReference>
<keyword evidence="4 8" id="KW-0547">Nucleotide-binding</keyword>
<dbReference type="InterPro" id="IPR003593">
    <property type="entry name" value="AAA+_ATPase"/>
</dbReference>
<dbReference type="PROSITE" id="PS50893">
    <property type="entry name" value="ABC_TRANSPORTER_2"/>
    <property type="match status" value="1"/>
</dbReference>
<evidence type="ECO:0000256" key="3">
    <source>
        <dbReference type="ARBA" id="ARBA00022737"/>
    </source>
</evidence>
<keyword evidence="8" id="KW-0997">Cell inner membrane</keyword>
<comment type="catalytic activity">
    <reaction evidence="8">
        <text>a quaternary ammonium(out) + ATP + H2O = a quaternary ammonium(in) + ADP + phosphate + H(+)</text>
        <dbReference type="Rhea" id="RHEA:11036"/>
        <dbReference type="ChEBI" id="CHEBI:15377"/>
        <dbReference type="ChEBI" id="CHEBI:15378"/>
        <dbReference type="ChEBI" id="CHEBI:30616"/>
        <dbReference type="ChEBI" id="CHEBI:35267"/>
        <dbReference type="ChEBI" id="CHEBI:43474"/>
        <dbReference type="ChEBI" id="CHEBI:456216"/>
    </reaction>
</comment>
<comment type="caution">
    <text evidence="11">The sequence shown here is derived from an EMBL/GenBank/DDBJ whole genome shotgun (WGS) entry which is preliminary data.</text>
</comment>
<dbReference type="RefSeq" id="WP_381447502.1">
    <property type="nucleotide sequence ID" value="NZ_JBHSNP010000029.1"/>
</dbReference>
<evidence type="ECO:0000256" key="4">
    <source>
        <dbReference type="ARBA" id="ARBA00022741"/>
    </source>
</evidence>
<keyword evidence="6 7" id="KW-0129">CBS domain</keyword>
<dbReference type="Proteomes" id="UP001596071">
    <property type="component" value="Unassembled WGS sequence"/>
</dbReference>
<protein>
    <recommendedName>
        <fullName evidence="8">Quaternary amine transport ATP-binding protein</fullName>
        <ecNumber evidence="8">7.6.2.9</ecNumber>
    </recommendedName>
</protein>
<dbReference type="PROSITE" id="PS00211">
    <property type="entry name" value="ABC_TRANSPORTER_1"/>
    <property type="match status" value="1"/>
</dbReference>
<dbReference type="InterPro" id="IPR000644">
    <property type="entry name" value="CBS_dom"/>
</dbReference>